<protein>
    <submittedName>
        <fullName evidence="2">Uncharacterized protein (DUF2141 family)</fullName>
    </submittedName>
</protein>
<sequence length="179" mass="19222">MRAAFLPLAISLAAPTVAVAMPSSPDLGKAEGKCRADESGPAFLVTVSGLKDRVGRLKLEVYPATRQDFLADDNVLLETGKVFRRVEEIVPTGDPVRMCIRVPQPGPYALSLLHDRDMDRKFKWTVDGIGFSANPRLGWGKPDAASVVTRAGGGLTPVTIVLNYRSGLGVAPLKQRPQS</sequence>
<dbReference type="InterPro" id="IPR018673">
    <property type="entry name" value="DUF2141"/>
</dbReference>
<evidence type="ECO:0000313" key="2">
    <source>
        <dbReference type="EMBL" id="MBB3939610.1"/>
    </source>
</evidence>
<evidence type="ECO:0000313" key="3">
    <source>
        <dbReference type="Proteomes" id="UP000561459"/>
    </source>
</evidence>
<dbReference type="Proteomes" id="UP000561459">
    <property type="component" value="Unassembled WGS sequence"/>
</dbReference>
<keyword evidence="1" id="KW-0732">Signal</keyword>
<proteinExistence type="predicted"/>
<reference evidence="2 3" key="1">
    <citation type="submission" date="2020-08" db="EMBL/GenBank/DDBJ databases">
        <title>Genomic Encyclopedia of Type Strains, Phase IV (KMG-IV): sequencing the most valuable type-strain genomes for metagenomic binning, comparative biology and taxonomic classification.</title>
        <authorList>
            <person name="Goeker M."/>
        </authorList>
    </citation>
    <scope>NUCLEOTIDE SEQUENCE [LARGE SCALE GENOMIC DNA]</scope>
    <source>
        <strain evidence="2 3">DSM 27568</strain>
    </source>
</reference>
<dbReference type="AlphaFoldDB" id="A0A7W6C362"/>
<feature type="signal peptide" evidence="1">
    <location>
        <begin position="1"/>
        <end position="20"/>
    </location>
</feature>
<dbReference type="Pfam" id="PF09912">
    <property type="entry name" value="DUF2141"/>
    <property type="match status" value="1"/>
</dbReference>
<dbReference type="RefSeq" id="WP_183616313.1">
    <property type="nucleotide sequence ID" value="NZ_JACIDY010000002.1"/>
</dbReference>
<dbReference type="EMBL" id="JACIDY010000002">
    <property type="protein sequence ID" value="MBB3939610.1"/>
    <property type="molecule type" value="Genomic_DNA"/>
</dbReference>
<name>A0A7W6C362_9SPHN</name>
<keyword evidence="3" id="KW-1185">Reference proteome</keyword>
<gene>
    <name evidence="2" type="ORF">GGR39_001250</name>
</gene>
<evidence type="ECO:0000256" key="1">
    <source>
        <dbReference type="SAM" id="SignalP"/>
    </source>
</evidence>
<feature type="chain" id="PRO_5030832312" evidence="1">
    <location>
        <begin position="21"/>
        <end position="179"/>
    </location>
</feature>
<organism evidence="2 3">
    <name type="scientific">Novosphingobium fluoreni</name>
    <dbReference type="NCBI Taxonomy" id="1391222"/>
    <lineage>
        <taxon>Bacteria</taxon>
        <taxon>Pseudomonadati</taxon>
        <taxon>Pseudomonadota</taxon>
        <taxon>Alphaproteobacteria</taxon>
        <taxon>Sphingomonadales</taxon>
        <taxon>Sphingomonadaceae</taxon>
        <taxon>Novosphingobium</taxon>
    </lineage>
</organism>
<comment type="caution">
    <text evidence="2">The sequence shown here is derived from an EMBL/GenBank/DDBJ whole genome shotgun (WGS) entry which is preliminary data.</text>
</comment>
<accession>A0A7W6C362</accession>